<keyword evidence="2" id="KW-1185">Reference proteome</keyword>
<comment type="caution">
    <text evidence="1">The sequence shown here is derived from an EMBL/GenBank/DDBJ whole genome shotgun (WGS) entry which is preliminary data.</text>
</comment>
<reference evidence="1 2" key="1">
    <citation type="submission" date="2022-03" db="EMBL/GenBank/DDBJ databases">
        <title>Draft genome sequence of Furfurilactobacillus curtus JCM 31185.</title>
        <authorList>
            <person name="Suzuki S."/>
            <person name="Endo A."/>
            <person name="Kajikawa A."/>
        </authorList>
    </citation>
    <scope>NUCLEOTIDE SEQUENCE [LARGE SCALE GENOMIC DNA]</scope>
    <source>
        <strain evidence="1 2">JCM 31185</strain>
    </source>
</reference>
<dbReference type="Proteomes" id="UP001628078">
    <property type="component" value="Unassembled WGS sequence"/>
</dbReference>
<evidence type="ECO:0000313" key="1">
    <source>
        <dbReference type="EMBL" id="GKT05354.1"/>
    </source>
</evidence>
<sequence>MSSIEYLKTLKTNTRPLKMVYQLFFTIETGIIMSICKDGVDCEKRSVNQDSLHYFGTIIERGIGY</sequence>
<dbReference type="EMBL" id="BQXO01000002">
    <property type="protein sequence ID" value="GKT05354.1"/>
    <property type="molecule type" value="Genomic_DNA"/>
</dbReference>
<gene>
    <name evidence="1" type="ORF">JCM31185_06430</name>
</gene>
<accession>A0ABQ5JPT8</accession>
<protein>
    <submittedName>
        <fullName evidence="1">Uncharacterized protein</fullName>
    </submittedName>
</protein>
<proteinExistence type="predicted"/>
<evidence type="ECO:0000313" key="2">
    <source>
        <dbReference type="Proteomes" id="UP001628078"/>
    </source>
</evidence>
<organism evidence="1 2">
    <name type="scientific">Furfurilactobacillus curtus</name>
    <dbReference type="NCBI Taxonomy" id="1746200"/>
    <lineage>
        <taxon>Bacteria</taxon>
        <taxon>Bacillati</taxon>
        <taxon>Bacillota</taxon>
        <taxon>Bacilli</taxon>
        <taxon>Lactobacillales</taxon>
        <taxon>Lactobacillaceae</taxon>
        <taxon>Furfurilactobacillus</taxon>
    </lineage>
</organism>
<name>A0ABQ5JPT8_9LACO</name>